<proteinExistence type="predicted"/>
<accession>A0A498IT03</accession>
<name>A0A498IT03_MALDO</name>
<dbReference type="AlphaFoldDB" id="A0A498IT03"/>
<feature type="region of interest" description="Disordered" evidence="1">
    <location>
        <begin position="1"/>
        <end position="24"/>
    </location>
</feature>
<gene>
    <name evidence="2" type="ORF">DVH24_042005</name>
</gene>
<evidence type="ECO:0000313" key="2">
    <source>
        <dbReference type="EMBL" id="RXH85237.1"/>
    </source>
</evidence>
<reference evidence="2 3" key="1">
    <citation type="submission" date="2018-10" db="EMBL/GenBank/DDBJ databases">
        <title>A high-quality apple genome assembly.</title>
        <authorList>
            <person name="Hu J."/>
        </authorList>
    </citation>
    <scope>NUCLEOTIDE SEQUENCE [LARGE SCALE GENOMIC DNA]</scope>
    <source>
        <strain evidence="3">cv. HFTH1</strain>
        <tissue evidence="2">Young leaf</tissue>
    </source>
</reference>
<evidence type="ECO:0000256" key="1">
    <source>
        <dbReference type="SAM" id="MobiDB-lite"/>
    </source>
</evidence>
<protein>
    <submittedName>
        <fullName evidence="2">Uncharacterized protein</fullName>
    </submittedName>
</protein>
<keyword evidence="3" id="KW-1185">Reference proteome</keyword>
<organism evidence="2 3">
    <name type="scientific">Malus domestica</name>
    <name type="common">Apple</name>
    <name type="synonym">Pyrus malus</name>
    <dbReference type="NCBI Taxonomy" id="3750"/>
    <lineage>
        <taxon>Eukaryota</taxon>
        <taxon>Viridiplantae</taxon>
        <taxon>Streptophyta</taxon>
        <taxon>Embryophyta</taxon>
        <taxon>Tracheophyta</taxon>
        <taxon>Spermatophyta</taxon>
        <taxon>Magnoliopsida</taxon>
        <taxon>eudicotyledons</taxon>
        <taxon>Gunneridae</taxon>
        <taxon>Pentapetalae</taxon>
        <taxon>rosids</taxon>
        <taxon>fabids</taxon>
        <taxon>Rosales</taxon>
        <taxon>Rosaceae</taxon>
        <taxon>Amygdaloideae</taxon>
        <taxon>Maleae</taxon>
        <taxon>Malus</taxon>
    </lineage>
</organism>
<dbReference type="Proteomes" id="UP000290289">
    <property type="component" value="Chromosome 11"/>
</dbReference>
<evidence type="ECO:0000313" key="3">
    <source>
        <dbReference type="Proteomes" id="UP000290289"/>
    </source>
</evidence>
<feature type="compositionally biased region" description="Low complexity" evidence="1">
    <location>
        <begin position="7"/>
        <end position="18"/>
    </location>
</feature>
<comment type="caution">
    <text evidence="2">The sequence shown here is derived from an EMBL/GenBank/DDBJ whole genome shotgun (WGS) entry which is preliminary data.</text>
</comment>
<sequence length="125" mass="13591">MEFDDGSVPVVPVSPTSTMAKKRGRKRKINLLADAVAALCGGVHHWNGTSLVVGRHDHEAGIGGGVAEPQSGRRVHDDHKNQTSLVVAAEEHAASTSGYVHESIRTKKRRARAMSARRQYFRLCP</sequence>
<dbReference type="EMBL" id="RDQH01000337">
    <property type="protein sequence ID" value="RXH85237.1"/>
    <property type="molecule type" value="Genomic_DNA"/>
</dbReference>